<dbReference type="AlphaFoldDB" id="A0A174ZLU8"/>
<reference evidence="1 2" key="1">
    <citation type="submission" date="2015-09" db="EMBL/GenBank/DDBJ databases">
        <authorList>
            <consortium name="Pathogen Informatics"/>
        </authorList>
    </citation>
    <scope>NUCLEOTIDE SEQUENCE [LARGE SCALE GENOMIC DNA]</scope>
    <source>
        <strain evidence="1 2">2789STDY5834928</strain>
    </source>
</reference>
<dbReference type="EMBL" id="CZBY01000007">
    <property type="protein sequence ID" value="CUQ85218.1"/>
    <property type="molecule type" value="Genomic_DNA"/>
</dbReference>
<evidence type="ECO:0000313" key="2">
    <source>
        <dbReference type="Proteomes" id="UP000095662"/>
    </source>
</evidence>
<sequence length="153" mass="16131">MTAYPAISLPAGGNTRAIIHFHHTAVFHAAKFAHSYGVRTGVVSHKADAVHFVQESVCVMLHLIFQFIPVEGDHLIEVDLLATRQDADLAAIFGVLGTGQHGGAKLCVLCKVILIVHGMAKAQPGIAGNGKSGQGFQQANGPVPPLVLQILML</sequence>
<organism evidence="1 2">
    <name type="scientific">[Eubacterium] siraeum</name>
    <dbReference type="NCBI Taxonomy" id="39492"/>
    <lineage>
        <taxon>Bacteria</taxon>
        <taxon>Bacillati</taxon>
        <taxon>Bacillota</taxon>
        <taxon>Clostridia</taxon>
        <taxon>Eubacteriales</taxon>
        <taxon>Oscillospiraceae</taxon>
        <taxon>Oscillospiraceae incertae sedis</taxon>
    </lineage>
</organism>
<name>A0A174ZLU8_9FIRM</name>
<protein>
    <submittedName>
        <fullName evidence="1">Uncharacterized protein</fullName>
    </submittedName>
</protein>
<gene>
    <name evidence="1" type="ORF">ERS852540_01052</name>
</gene>
<proteinExistence type="predicted"/>
<dbReference type="Proteomes" id="UP000095662">
    <property type="component" value="Unassembled WGS sequence"/>
</dbReference>
<accession>A0A174ZLU8</accession>
<evidence type="ECO:0000313" key="1">
    <source>
        <dbReference type="EMBL" id="CUQ85218.1"/>
    </source>
</evidence>